<evidence type="ECO:0000313" key="1">
    <source>
        <dbReference type="EMBL" id="KAF6017732.1"/>
    </source>
</evidence>
<protein>
    <submittedName>
        <fullName evidence="1">Uncharacterized protein</fullName>
    </submittedName>
</protein>
<proteinExistence type="predicted"/>
<evidence type="ECO:0000313" key="2">
    <source>
        <dbReference type="Proteomes" id="UP000593567"/>
    </source>
</evidence>
<comment type="caution">
    <text evidence="1">The sequence shown here is derived from an EMBL/GenBank/DDBJ whole genome shotgun (WGS) entry which is preliminary data.</text>
</comment>
<reference evidence="1" key="1">
    <citation type="submission" date="2020-06" db="EMBL/GenBank/DDBJ databases">
        <title>Draft genome of Bugula neritina, a colonial animal packing powerful symbionts and potential medicines.</title>
        <authorList>
            <person name="Rayko M."/>
        </authorList>
    </citation>
    <scope>NUCLEOTIDE SEQUENCE [LARGE SCALE GENOMIC DNA]</scope>
    <source>
        <strain evidence="1">Kwan_BN1</strain>
    </source>
</reference>
<dbReference type="Proteomes" id="UP000593567">
    <property type="component" value="Unassembled WGS sequence"/>
</dbReference>
<dbReference type="AlphaFoldDB" id="A0A7J7IUX5"/>
<gene>
    <name evidence="1" type="ORF">EB796_023933</name>
</gene>
<dbReference type="Gene3D" id="2.170.270.10">
    <property type="entry name" value="SET domain"/>
    <property type="match status" value="1"/>
</dbReference>
<sequence>MTVWKSAMQICENNDDHRNELNEQYAPFPNSNLGMLKDENIEKTEVGEFWCQKCNEVRCSSCPMHGKPIFISDKPILPKSLASLPNGLRVETVAETGTKYVKANRIILANSVFGPFNAKHVADKPEGEFILLVEKIRRDFILNTKMRIFVTG</sequence>
<organism evidence="1 2">
    <name type="scientific">Bugula neritina</name>
    <name type="common">Brown bryozoan</name>
    <name type="synonym">Sertularia neritina</name>
    <dbReference type="NCBI Taxonomy" id="10212"/>
    <lineage>
        <taxon>Eukaryota</taxon>
        <taxon>Metazoa</taxon>
        <taxon>Spiralia</taxon>
        <taxon>Lophotrochozoa</taxon>
        <taxon>Bryozoa</taxon>
        <taxon>Gymnolaemata</taxon>
        <taxon>Cheilostomatida</taxon>
        <taxon>Flustrina</taxon>
        <taxon>Buguloidea</taxon>
        <taxon>Bugulidae</taxon>
        <taxon>Bugula</taxon>
    </lineage>
</organism>
<dbReference type="EMBL" id="VXIV02003364">
    <property type="protein sequence ID" value="KAF6017732.1"/>
    <property type="molecule type" value="Genomic_DNA"/>
</dbReference>
<dbReference type="InterPro" id="IPR046341">
    <property type="entry name" value="SET_dom_sf"/>
</dbReference>
<accession>A0A7J7IUX5</accession>
<name>A0A7J7IUX5_BUGNE</name>
<keyword evidence="2" id="KW-1185">Reference proteome</keyword>